<reference evidence="22" key="1">
    <citation type="submission" date="2025-08" db="UniProtKB">
        <authorList>
            <consortium name="RefSeq"/>
        </authorList>
    </citation>
    <scope>IDENTIFICATION</scope>
    <source>
        <tissue evidence="22">Gonad</tissue>
    </source>
</reference>
<dbReference type="GO" id="GO:0006559">
    <property type="term" value="P:L-phenylalanine catabolic process"/>
    <property type="evidence" value="ECO:0007669"/>
    <property type="project" value="UniProtKB-UniPathway"/>
</dbReference>
<feature type="region of interest" description="Disordered" evidence="17">
    <location>
        <begin position="175"/>
        <end position="235"/>
    </location>
</feature>
<dbReference type="InterPro" id="IPR036249">
    <property type="entry name" value="Thioredoxin-like_sf"/>
</dbReference>
<evidence type="ECO:0000256" key="8">
    <source>
        <dbReference type="ARBA" id="ARBA00022490"/>
    </source>
</evidence>
<keyword evidence="21" id="KW-1185">Reference proteome</keyword>
<dbReference type="PROSITE" id="PS50404">
    <property type="entry name" value="GST_NTER"/>
    <property type="match status" value="1"/>
</dbReference>
<protein>
    <recommendedName>
        <fullName evidence="14">Maleylacetoacetate isomerase</fullName>
        <ecNumber evidence="6">2.5.1.18</ecNumber>
        <ecNumber evidence="7">5.2.1.2</ecNumber>
    </recommendedName>
    <alternativeName>
        <fullName evidence="16">GSTZ1-1</fullName>
    </alternativeName>
    <alternativeName>
        <fullName evidence="15">Glutathione S-transferase zeta 1</fullName>
    </alternativeName>
</protein>
<evidence type="ECO:0000256" key="9">
    <source>
        <dbReference type="ARBA" id="ARBA00022679"/>
    </source>
</evidence>
<dbReference type="Gene3D" id="1.20.1050.10">
    <property type="match status" value="1"/>
</dbReference>
<dbReference type="InterPro" id="IPR010987">
    <property type="entry name" value="Glutathione-S-Trfase_C-like"/>
</dbReference>
<dbReference type="Gene3D" id="3.40.30.10">
    <property type="entry name" value="Glutaredoxin"/>
    <property type="match status" value="1"/>
</dbReference>
<comment type="subcellular location">
    <subcellularLocation>
        <location evidence="3">Cytoplasm</location>
    </subcellularLocation>
</comment>
<dbReference type="SFLD" id="SFLDS00019">
    <property type="entry name" value="Glutathione_Transferase_(cytos"/>
    <property type="match status" value="1"/>
</dbReference>
<dbReference type="FunFam" id="1.20.1050.10:FF:000010">
    <property type="entry name" value="Maleylacetoacetate isomerase isoform 1"/>
    <property type="match status" value="1"/>
</dbReference>
<dbReference type="FunFam" id="3.40.30.10:FF:000041">
    <property type="entry name" value="Maleylacetoacetate isomerase isoform 1"/>
    <property type="match status" value="1"/>
</dbReference>
<keyword evidence="11" id="KW-0585">Phenylalanine catabolism</keyword>
<evidence type="ECO:0000256" key="10">
    <source>
        <dbReference type="ARBA" id="ARBA00022878"/>
    </source>
</evidence>
<dbReference type="SUPFAM" id="SSF47616">
    <property type="entry name" value="GST C-terminal domain-like"/>
    <property type="match status" value="1"/>
</dbReference>
<evidence type="ECO:0000256" key="6">
    <source>
        <dbReference type="ARBA" id="ARBA00012452"/>
    </source>
</evidence>
<dbReference type="InterPro" id="IPR034330">
    <property type="entry name" value="GST_Zeta_C"/>
</dbReference>
<comment type="pathway">
    <text evidence="4">Amino-acid degradation; L-phenylalanine degradation; acetoacetate and fumarate from L-phenylalanine: step 5/6.</text>
</comment>
<feature type="domain" description="GST C-terminal" evidence="19">
    <location>
        <begin position="443"/>
        <end position="563"/>
    </location>
</feature>
<dbReference type="SUPFAM" id="SSF52833">
    <property type="entry name" value="Thioredoxin-like"/>
    <property type="match status" value="1"/>
</dbReference>
<feature type="region of interest" description="Disordered" evidence="17">
    <location>
        <begin position="1"/>
        <end position="74"/>
    </location>
</feature>
<evidence type="ECO:0000259" key="18">
    <source>
        <dbReference type="PROSITE" id="PS50404"/>
    </source>
</evidence>
<keyword evidence="8" id="KW-0963">Cytoplasm</keyword>
<dbReference type="GO" id="GO:0005739">
    <property type="term" value="C:mitochondrion"/>
    <property type="evidence" value="ECO:0007669"/>
    <property type="project" value="TreeGrafter"/>
</dbReference>
<evidence type="ECO:0000256" key="17">
    <source>
        <dbReference type="SAM" id="MobiDB-lite"/>
    </source>
</evidence>
<dbReference type="AlphaFoldDB" id="A0A6P5B0C1"/>
<evidence type="ECO:0000256" key="2">
    <source>
        <dbReference type="ARBA" id="ARBA00001955"/>
    </source>
</evidence>
<evidence type="ECO:0000256" key="14">
    <source>
        <dbReference type="ARBA" id="ARBA00068155"/>
    </source>
</evidence>
<evidence type="ECO:0000256" key="1">
    <source>
        <dbReference type="ARBA" id="ARBA00001622"/>
    </source>
</evidence>
<feature type="domain" description="MADF" evidence="20">
    <location>
        <begin position="81"/>
        <end position="172"/>
    </location>
</feature>
<dbReference type="CDD" id="cd03042">
    <property type="entry name" value="GST_N_Zeta"/>
    <property type="match status" value="1"/>
</dbReference>
<evidence type="ECO:0000256" key="16">
    <source>
        <dbReference type="ARBA" id="ARBA00082080"/>
    </source>
</evidence>
<dbReference type="InterPro" id="IPR004045">
    <property type="entry name" value="Glutathione_S-Trfase_N"/>
</dbReference>
<evidence type="ECO:0000313" key="21">
    <source>
        <dbReference type="Proteomes" id="UP000515135"/>
    </source>
</evidence>
<evidence type="ECO:0000256" key="5">
    <source>
        <dbReference type="ARBA" id="ARBA00010007"/>
    </source>
</evidence>
<dbReference type="OrthoDB" id="202840at2759"/>
<comment type="similarity">
    <text evidence="5">Belongs to the GST superfamily. Zeta family.</text>
</comment>
<sequence length="567" mass="64627">MFIMPKGKEPMSMTRRKMKMTEKKRRKEEPAEEEEESKTVWTWSRGRASVDADQDSEPYPSNQQTPQSSQKVAISEEQDDLIASFLESHPAFYDVSHTDYKNKGKKNAWLRNAAPAIGLTSKQILTRFRTMRTDYFKLKRKVAERAARGRHKITPLQEFKLRRYKFLDAHYRGRDKTSSSALGSVNTPVQPQEYSSDEDDVNDVRFTSSAGYGAGTSSKRKRYDSYESPSPKKSKKGMTEFLVELLTDSHKELRQSQATLAMAASSASAGTSGTSERNAWAQWLSSLQQEIPQDTWRVYQVETFTIAMRYAMGAQQQHHQASQQTLNQPFDELALPLPPFKVTPSTQQQPNRHIKTPLLYSYFRSSCAWRVRIALNLKGIEYEQAPVHLIKDGGQQHSEEYKQKNPMAQVPTLIIDGHKLTQSMAIMEYLEETRPDPPLLPKDPATRAKVRMIAETVNAGIQPIQNLSVLQKVGDEKKMEWGHYWIDRGFTALETVLSETAGKYCVGDQVTMADLCLVPQLYNATRFKVDLSKFPTITRVCGNLAELEAFRAADYCRQPDTPEDLRQ</sequence>
<organism evidence="21 22">
    <name type="scientific">Branchiostoma belcheri</name>
    <name type="common">Amphioxus</name>
    <dbReference type="NCBI Taxonomy" id="7741"/>
    <lineage>
        <taxon>Eukaryota</taxon>
        <taxon>Metazoa</taxon>
        <taxon>Chordata</taxon>
        <taxon>Cephalochordata</taxon>
        <taxon>Leptocardii</taxon>
        <taxon>Amphioxiformes</taxon>
        <taxon>Branchiostomatidae</taxon>
        <taxon>Branchiostoma</taxon>
    </lineage>
</organism>
<dbReference type="PROSITE" id="PS51029">
    <property type="entry name" value="MADF"/>
    <property type="match status" value="1"/>
</dbReference>
<evidence type="ECO:0000256" key="7">
    <source>
        <dbReference type="ARBA" id="ARBA00013199"/>
    </source>
</evidence>
<feature type="compositionally biased region" description="Polar residues" evidence="17">
    <location>
        <begin position="178"/>
        <end position="194"/>
    </location>
</feature>
<comment type="catalytic activity">
    <reaction evidence="1">
        <text>4-maleylacetoacetate = 4-fumarylacetoacetate</text>
        <dbReference type="Rhea" id="RHEA:14817"/>
        <dbReference type="ChEBI" id="CHEBI:17105"/>
        <dbReference type="ChEBI" id="CHEBI:18034"/>
        <dbReference type="EC" id="5.2.1.2"/>
    </reaction>
</comment>
<dbReference type="Pfam" id="PF02798">
    <property type="entry name" value="GST_N"/>
    <property type="match status" value="1"/>
</dbReference>
<dbReference type="Pfam" id="PF10545">
    <property type="entry name" value="MADF_DNA_bdg"/>
    <property type="match status" value="1"/>
</dbReference>
<dbReference type="InterPro" id="IPR006578">
    <property type="entry name" value="MADF-dom"/>
</dbReference>
<dbReference type="GO" id="GO:0006749">
    <property type="term" value="P:glutathione metabolic process"/>
    <property type="evidence" value="ECO:0007669"/>
    <property type="project" value="TreeGrafter"/>
</dbReference>
<dbReference type="NCBIfam" id="TIGR01262">
    <property type="entry name" value="maiA"/>
    <property type="match status" value="1"/>
</dbReference>
<name>A0A6P5B0C1_BRABE</name>
<dbReference type="PROSITE" id="PS50405">
    <property type="entry name" value="GST_CTER"/>
    <property type="match status" value="1"/>
</dbReference>
<dbReference type="GO" id="GO:0016034">
    <property type="term" value="F:maleylacetoacetate isomerase activity"/>
    <property type="evidence" value="ECO:0007669"/>
    <property type="project" value="UniProtKB-EC"/>
</dbReference>
<gene>
    <name evidence="22" type="primary">LOC109488220</name>
</gene>
<feature type="compositionally biased region" description="Polar residues" evidence="17">
    <location>
        <begin position="59"/>
        <end position="72"/>
    </location>
</feature>
<dbReference type="EC" id="5.2.1.2" evidence="7"/>
<feature type="compositionally biased region" description="Low complexity" evidence="17">
    <location>
        <begin position="207"/>
        <end position="217"/>
    </location>
</feature>
<dbReference type="Pfam" id="PF00043">
    <property type="entry name" value="GST_C"/>
    <property type="match status" value="1"/>
</dbReference>
<comment type="catalytic activity">
    <reaction evidence="13">
        <text>RX + glutathione = an S-substituted glutathione + a halide anion + H(+)</text>
        <dbReference type="Rhea" id="RHEA:16437"/>
        <dbReference type="ChEBI" id="CHEBI:15378"/>
        <dbReference type="ChEBI" id="CHEBI:16042"/>
        <dbReference type="ChEBI" id="CHEBI:17792"/>
        <dbReference type="ChEBI" id="CHEBI:57925"/>
        <dbReference type="ChEBI" id="CHEBI:90779"/>
        <dbReference type="EC" id="2.5.1.18"/>
    </reaction>
</comment>
<dbReference type="EC" id="2.5.1.18" evidence="6"/>
<evidence type="ECO:0000256" key="3">
    <source>
        <dbReference type="ARBA" id="ARBA00004496"/>
    </source>
</evidence>
<proteinExistence type="inferred from homology"/>
<dbReference type="CDD" id="cd03191">
    <property type="entry name" value="GST_C_Zeta"/>
    <property type="match status" value="1"/>
</dbReference>
<dbReference type="PANTHER" id="PTHR42673">
    <property type="entry name" value="MALEYLACETOACETATE ISOMERASE"/>
    <property type="match status" value="1"/>
</dbReference>
<dbReference type="GeneID" id="109488220"/>
<accession>A0A6P5B0C1</accession>
<evidence type="ECO:0000313" key="22">
    <source>
        <dbReference type="RefSeq" id="XP_019647976.1"/>
    </source>
</evidence>
<dbReference type="KEGG" id="bbel:109488220"/>
<dbReference type="InterPro" id="IPR004046">
    <property type="entry name" value="GST_C"/>
</dbReference>
<dbReference type="PANTHER" id="PTHR42673:SF4">
    <property type="entry name" value="MALEYLACETOACETATE ISOMERASE"/>
    <property type="match status" value="1"/>
</dbReference>
<dbReference type="InterPro" id="IPR040079">
    <property type="entry name" value="Glutathione_S-Trfase"/>
</dbReference>
<keyword evidence="9" id="KW-0808">Transferase</keyword>
<evidence type="ECO:0000256" key="11">
    <source>
        <dbReference type="ARBA" id="ARBA00023232"/>
    </source>
</evidence>
<dbReference type="RefSeq" id="XP_019647976.1">
    <property type="nucleotide sequence ID" value="XM_019792417.1"/>
</dbReference>
<keyword evidence="12" id="KW-0413">Isomerase</keyword>
<dbReference type="UniPathway" id="UPA00139">
    <property type="reaction ID" value="UER00340"/>
</dbReference>
<dbReference type="GO" id="GO:0004364">
    <property type="term" value="F:glutathione transferase activity"/>
    <property type="evidence" value="ECO:0007669"/>
    <property type="project" value="UniProtKB-EC"/>
</dbReference>
<dbReference type="Proteomes" id="UP000515135">
    <property type="component" value="Unplaced"/>
</dbReference>
<dbReference type="GO" id="GO:0006572">
    <property type="term" value="P:L-tyrosine catabolic process"/>
    <property type="evidence" value="ECO:0007669"/>
    <property type="project" value="UniProtKB-KW"/>
</dbReference>
<evidence type="ECO:0000256" key="4">
    <source>
        <dbReference type="ARBA" id="ARBA00004671"/>
    </source>
</evidence>
<evidence type="ECO:0000256" key="12">
    <source>
        <dbReference type="ARBA" id="ARBA00023235"/>
    </source>
</evidence>
<evidence type="ECO:0000259" key="20">
    <source>
        <dbReference type="PROSITE" id="PS51029"/>
    </source>
</evidence>
<dbReference type="SFLD" id="SFLDG00358">
    <property type="entry name" value="Main_(cytGST)"/>
    <property type="match status" value="1"/>
</dbReference>
<comment type="cofactor">
    <cofactor evidence="2">
        <name>glutathione</name>
        <dbReference type="ChEBI" id="CHEBI:57925"/>
    </cofactor>
</comment>
<keyword evidence="10" id="KW-0828">Tyrosine catabolism</keyword>
<evidence type="ECO:0000259" key="19">
    <source>
        <dbReference type="PROSITE" id="PS50405"/>
    </source>
</evidence>
<feature type="compositionally biased region" description="Basic residues" evidence="17">
    <location>
        <begin position="14"/>
        <end position="26"/>
    </location>
</feature>
<dbReference type="InterPro" id="IPR005955">
    <property type="entry name" value="GST_Zeta"/>
</dbReference>
<evidence type="ECO:0000256" key="15">
    <source>
        <dbReference type="ARBA" id="ARBA00080669"/>
    </source>
</evidence>
<dbReference type="InterPro" id="IPR036282">
    <property type="entry name" value="Glutathione-S-Trfase_C_sf"/>
</dbReference>
<evidence type="ECO:0000256" key="13">
    <source>
        <dbReference type="ARBA" id="ARBA00047960"/>
    </source>
</evidence>
<dbReference type="InterPro" id="IPR034333">
    <property type="entry name" value="GST_Zeta_N"/>
</dbReference>
<feature type="domain" description="GST N-terminal" evidence="18">
    <location>
        <begin position="355"/>
        <end position="438"/>
    </location>
</feature>